<feature type="compositionally biased region" description="Basic and acidic residues" evidence="1">
    <location>
        <begin position="87"/>
        <end position="105"/>
    </location>
</feature>
<reference evidence="2 3" key="1">
    <citation type="journal article" date="2019" name="Int. J. Syst. Evol. Microbiol.">
        <title>The Global Catalogue of Microorganisms (GCM) 10K type strain sequencing project: providing services to taxonomists for standard genome sequencing and annotation.</title>
        <authorList>
            <consortium name="The Broad Institute Genomics Platform"/>
            <consortium name="The Broad Institute Genome Sequencing Center for Infectious Disease"/>
            <person name="Wu L."/>
            <person name="Ma J."/>
        </authorList>
    </citation>
    <scope>NUCLEOTIDE SEQUENCE [LARGE SCALE GENOMIC DNA]</scope>
    <source>
        <strain evidence="2 3">RDMS1</strain>
    </source>
</reference>
<organism evidence="2 3">
    <name type="scientific">Halocatena marina</name>
    <dbReference type="NCBI Taxonomy" id="2934937"/>
    <lineage>
        <taxon>Archaea</taxon>
        <taxon>Methanobacteriati</taxon>
        <taxon>Methanobacteriota</taxon>
        <taxon>Stenosarchaea group</taxon>
        <taxon>Halobacteria</taxon>
        <taxon>Halobacteriales</taxon>
        <taxon>Natronomonadaceae</taxon>
        <taxon>Halocatena</taxon>
    </lineage>
</organism>
<gene>
    <name evidence="2" type="ORF">ACFQL7_14220</name>
</gene>
<protein>
    <submittedName>
        <fullName evidence="2">Uncharacterized protein</fullName>
    </submittedName>
</protein>
<evidence type="ECO:0000256" key="1">
    <source>
        <dbReference type="SAM" id="MobiDB-lite"/>
    </source>
</evidence>
<evidence type="ECO:0000313" key="3">
    <source>
        <dbReference type="Proteomes" id="UP001596417"/>
    </source>
</evidence>
<sequence length="140" mass="15724">MSRTTGTRKLDWEEYRCCQYHSANKYDEHVECDPGPFSLDKRDTTSTADASINRNSNREQFVNTNSPDVDIHHDSNTNRNSNNNRYVDPDSHSDVDTDANSHADTDADTNPVITVPVSRFGVGNCKVRRRSCGESGDGIR</sequence>
<feature type="compositionally biased region" description="Polar residues" evidence="1">
    <location>
        <begin position="45"/>
        <end position="67"/>
    </location>
</feature>
<dbReference type="Proteomes" id="UP001596417">
    <property type="component" value="Unassembled WGS sequence"/>
</dbReference>
<dbReference type="RefSeq" id="WP_390205868.1">
    <property type="nucleotide sequence ID" value="NZ_JBHTAX010000001.1"/>
</dbReference>
<dbReference type="EMBL" id="JBHTAX010000001">
    <property type="protein sequence ID" value="MFC7190870.1"/>
    <property type="molecule type" value="Genomic_DNA"/>
</dbReference>
<evidence type="ECO:0000313" key="2">
    <source>
        <dbReference type="EMBL" id="MFC7190870.1"/>
    </source>
</evidence>
<accession>A0ABD5YTN5</accession>
<name>A0ABD5YTN5_9EURY</name>
<feature type="region of interest" description="Disordered" evidence="1">
    <location>
        <begin position="34"/>
        <end position="111"/>
    </location>
</feature>
<comment type="caution">
    <text evidence="2">The sequence shown here is derived from an EMBL/GenBank/DDBJ whole genome shotgun (WGS) entry which is preliminary data.</text>
</comment>
<dbReference type="AlphaFoldDB" id="A0ABD5YTN5"/>
<keyword evidence="3" id="KW-1185">Reference proteome</keyword>
<proteinExistence type="predicted"/>